<evidence type="ECO:0000313" key="2">
    <source>
        <dbReference type="EMBL" id="MBB1245069.1"/>
    </source>
</evidence>
<dbReference type="InterPro" id="IPR046037">
    <property type="entry name" value="DUF5995"/>
</dbReference>
<feature type="compositionally biased region" description="Low complexity" evidence="1">
    <location>
        <begin position="184"/>
        <end position="197"/>
    </location>
</feature>
<gene>
    <name evidence="2" type="ORF">GL263_16050</name>
</gene>
<organism evidence="2 3">
    <name type="scientific">Streptomyces durbertensis</name>
    <dbReference type="NCBI Taxonomy" id="2448886"/>
    <lineage>
        <taxon>Bacteria</taxon>
        <taxon>Bacillati</taxon>
        <taxon>Actinomycetota</taxon>
        <taxon>Actinomycetes</taxon>
        <taxon>Kitasatosporales</taxon>
        <taxon>Streptomycetaceae</taxon>
        <taxon>Streptomyces</taxon>
    </lineage>
</organism>
<dbReference type="EMBL" id="WMLF01000230">
    <property type="protein sequence ID" value="MBB1245069.1"/>
    <property type="molecule type" value="Genomic_DNA"/>
</dbReference>
<proteinExistence type="predicted"/>
<protein>
    <submittedName>
        <fullName evidence="2">Uncharacterized protein</fullName>
    </submittedName>
</protein>
<keyword evidence="3" id="KW-1185">Reference proteome</keyword>
<feature type="region of interest" description="Disordered" evidence="1">
    <location>
        <begin position="184"/>
        <end position="225"/>
    </location>
</feature>
<comment type="caution">
    <text evidence="2">The sequence shown here is derived from an EMBL/GenBank/DDBJ whole genome shotgun (WGS) entry which is preliminary data.</text>
</comment>
<dbReference type="Pfam" id="PF19458">
    <property type="entry name" value="DUF5995"/>
    <property type="match status" value="1"/>
</dbReference>
<feature type="compositionally biased region" description="Low complexity" evidence="1">
    <location>
        <begin position="215"/>
        <end position="225"/>
    </location>
</feature>
<evidence type="ECO:0000256" key="1">
    <source>
        <dbReference type="SAM" id="MobiDB-lite"/>
    </source>
</evidence>
<dbReference type="Proteomes" id="UP000766698">
    <property type="component" value="Unassembled WGS sequence"/>
</dbReference>
<evidence type="ECO:0000313" key="3">
    <source>
        <dbReference type="Proteomes" id="UP000766698"/>
    </source>
</evidence>
<reference evidence="3" key="1">
    <citation type="journal article" date="2020" name="Syst. Appl. Microbiol.">
        <title>Streptomyces alkaliterrae sp. nov., isolated from an alkaline soil, and emended descriptions of Streptomyces alkaliphilus, Streptomyces calidiresistens and Streptomyces durbertensis.</title>
        <authorList>
            <person name="Swiecimska M."/>
            <person name="Golinska P."/>
            <person name="Nouioui I."/>
            <person name="Wypij M."/>
            <person name="Rai M."/>
            <person name="Sangal V."/>
            <person name="Goodfellow M."/>
        </authorList>
    </citation>
    <scope>NUCLEOTIDE SEQUENCE [LARGE SCALE GENOMIC DNA]</scope>
    <source>
        <strain evidence="3">DSM 104538</strain>
    </source>
</reference>
<sequence length="225" mass="23085">MFHRLYLSAANGFTGGRGADGPTGTDDLAVRLADRYLGALAAARAGLRPPTGWRPLFRLRHHPGVRPCQFALAGVSVHLAHDLPLALLEAATVRGVGPDALEADLDGLGGLLDGLEEAAGERVRAELSSVADPLAYLVGGRSAAGAKEAAWSAFRMLWRLGEAPALPGEFTARLGAEAQSSARLLLTPLRTPTAAAPRPERGRRAAGRGPGAGQSSGSSTGASSS</sequence>
<accession>A0ABR6EKM7</accession>
<name>A0ABR6EKM7_9ACTN</name>